<dbReference type="PANTHER" id="PTHR30576">
    <property type="entry name" value="COLANIC BIOSYNTHESIS UDP-GLUCOSE LIPID CARRIER TRANSFERASE"/>
    <property type="match status" value="1"/>
</dbReference>
<evidence type="ECO:0000313" key="4">
    <source>
        <dbReference type="EMBL" id="PWU23949.1"/>
    </source>
</evidence>
<accession>A0A317JTV4</accession>
<sequence length="207" mass="24028">MITYAEQKRILDIIVALGLLVLFLPIWIIVPILISIDSPGPIIFVHKRVGKYGKPIYLYKFRSMVKDADELLHSKNSELLKQFKAGDWKLEHDPRITKVGRILRSLTIDEFPQLFNVLKGEMSIVGPRPYVEKELKEQQEKYPQTKPLVKEIMTVKPGITGLWQTSGRNEVPFVERVRLDVAYVKKQSIWNDVYILLKTPKAMLSKW</sequence>
<keyword evidence="4" id="KW-0808">Transferase</keyword>
<gene>
    <name evidence="4" type="ORF">C5B42_01150</name>
</gene>
<name>A0A317JTV4_9BACT</name>
<feature type="transmembrane region" description="Helical" evidence="2">
    <location>
        <begin position="12"/>
        <end position="34"/>
    </location>
</feature>
<proteinExistence type="inferred from homology"/>
<organism evidence="4 5">
    <name type="scientific">Candidatus Cerribacteria bacterium 'Amazon FNV 2010 28 9'</name>
    <dbReference type="NCBI Taxonomy" id="2081795"/>
    <lineage>
        <taxon>Bacteria</taxon>
        <taxon>Candidatus Cerribacteria</taxon>
    </lineage>
</organism>
<protein>
    <submittedName>
        <fullName evidence="4">Galactosyl-1-phosphate transferase</fullName>
    </submittedName>
</protein>
<keyword evidence="2" id="KW-0812">Transmembrane</keyword>
<comment type="caution">
    <text evidence="4">The sequence shown here is derived from an EMBL/GenBank/DDBJ whole genome shotgun (WGS) entry which is preliminary data.</text>
</comment>
<evidence type="ECO:0000313" key="5">
    <source>
        <dbReference type="Proteomes" id="UP000246104"/>
    </source>
</evidence>
<dbReference type="InterPro" id="IPR003362">
    <property type="entry name" value="Bact_transf"/>
</dbReference>
<dbReference type="EMBL" id="PSRQ01000017">
    <property type="protein sequence ID" value="PWU23949.1"/>
    <property type="molecule type" value="Genomic_DNA"/>
</dbReference>
<evidence type="ECO:0000259" key="3">
    <source>
        <dbReference type="Pfam" id="PF02397"/>
    </source>
</evidence>
<dbReference type="Proteomes" id="UP000246104">
    <property type="component" value="Unassembled WGS sequence"/>
</dbReference>
<dbReference type="GO" id="GO:0016780">
    <property type="term" value="F:phosphotransferase activity, for other substituted phosphate groups"/>
    <property type="evidence" value="ECO:0007669"/>
    <property type="project" value="TreeGrafter"/>
</dbReference>
<dbReference type="Pfam" id="PF02397">
    <property type="entry name" value="Bac_transf"/>
    <property type="match status" value="1"/>
</dbReference>
<keyword evidence="2" id="KW-1133">Transmembrane helix</keyword>
<feature type="domain" description="Bacterial sugar transferase" evidence="3">
    <location>
        <begin position="8"/>
        <end position="204"/>
    </location>
</feature>
<evidence type="ECO:0000256" key="2">
    <source>
        <dbReference type="SAM" id="Phobius"/>
    </source>
</evidence>
<evidence type="ECO:0000256" key="1">
    <source>
        <dbReference type="ARBA" id="ARBA00006464"/>
    </source>
</evidence>
<reference evidence="4 5" key="1">
    <citation type="submission" date="2018-02" db="EMBL/GenBank/DDBJ databases">
        <title>Genomic Reconstructions from Amazon Rainforest and Pasture Soil Reveal Novel Insights into the Physiology of Candidate Phyla in Tropical Sites.</title>
        <authorList>
            <person name="Kroeger M.E."/>
            <person name="Delmont T."/>
            <person name="Eren A.M."/>
            <person name="Guo J."/>
            <person name="Meyer K.M."/>
            <person name="Khan K."/>
            <person name="Rodrigues J.L.M."/>
            <person name="Bohannan B.J.M."/>
            <person name="Tringe S."/>
            <person name="Borges C.D."/>
            <person name="Tiedje J."/>
            <person name="Tsai S.M."/>
            <person name="Nusslein K."/>
        </authorList>
    </citation>
    <scope>NUCLEOTIDE SEQUENCE [LARGE SCALE GENOMIC DNA]</scope>
    <source>
        <strain evidence="4">Amazon FNV 2010 28 9</strain>
    </source>
</reference>
<dbReference type="AlphaFoldDB" id="A0A317JTV4"/>
<keyword evidence="2" id="KW-0472">Membrane</keyword>
<comment type="similarity">
    <text evidence="1">Belongs to the bacterial sugar transferase family.</text>
</comment>
<dbReference type="PANTHER" id="PTHR30576:SF0">
    <property type="entry name" value="UNDECAPRENYL-PHOSPHATE N-ACETYLGALACTOSAMINYL 1-PHOSPHATE TRANSFERASE-RELATED"/>
    <property type="match status" value="1"/>
</dbReference>